<evidence type="ECO:0000313" key="2">
    <source>
        <dbReference type="Proteomes" id="UP000663828"/>
    </source>
</evidence>
<sequence>MTSVSFDLPTLRNHYTYFNINNKHIPAIYRYVVLLVFHCDRYTTTNRLKSGIYYPYVAFDLVTDQLNDCCSTWTSPNKLPLLPMTINETLFYKNFYPKRDFSSSKVILCSFIDQFLQLIDFLKDSQQSDKENQHQQQSFARFSMDVQHGSTREIDILNSEATTRYNFLRSTAFPSLKNATRRLCFDDEKSDLSSIGGYLQLDQCIYPYVISSNDILLNANDLRKPFQSTLNFLMPHFQQQTSDVINNYIKIVQYGIRCIKKYKYYYKNVDDKFISLYRLLLSHRSMFFVQLFNAQTILSKNLHEYYRTDFANLLTKNISNCGYLNTQPCISEWTLQDSTIDTQTRSRLATHDEVLLLDWLLIYDNKCLRVHNQSRELILVKQQLSMVKDKITLVQNEHIRKRSTLLSHNPI</sequence>
<comment type="caution">
    <text evidence="1">The sequence shown here is derived from an EMBL/GenBank/DDBJ whole genome shotgun (WGS) entry which is preliminary data.</text>
</comment>
<proteinExistence type="predicted"/>
<name>A0A814KT49_ADIRI</name>
<reference evidence="1" key="1">
    <citation type="submission" date="2021-02" db="EMBL/GenBank/DDBJ databases">
        <authorList>
            <person name="Nowell W R."/>
        </authorList>
    </citation>
    <scope>NUCLEOTIDE SEQUENCE</scope>
</reference>
<gene>
    <name evidence="1" type="ORF">XAT740_LOCUS16042</name>
</gene>
<dbReference type="AlphaFoldDB" id="A0A814KT49"/>
<keyword evidence="2" id="KW-1185">Reference proteome</keyword>
<evidence type="ECO:0000313" key="1">
    <source>
        <dbReference type="EMBL" id="CAF1056303.1"/>
    </source>
</evidence>
<dbReference type="EMBL" id="CAJNOR010001011">
    <property type="protein sequence ID" value="CAF1056303.1"/>
    <property type="molecule type" value="Genomic_DNA"/>
</dbReference>
<accession>A0A814KT49</accession>
<dbReference type="Proteomes" id="UP000663828">
    <property type="component" value="Unassembled WGS sequence"/>
</dbReference>
<protein>
    <submittedName>
        <fullName evidence="1">Uncharacterized protein</fullName>
    </submittedName>
</protein>
<organism evidence="1 2">
    <name type="scientific">Adineta ricciae</name>
    <name type="common">Rotifer</name>
    <dbReference type="NCBI Taxonomy" id="249248"/>
    <lineage>
        <taxon>Eukaryota</taxon>
        <taxon>Metazoa</taxon>
        <taxon>Spiralia</taxon>
        <taxon>Gnathifera</taxon>
        <taxon>Rotifera</taxon>
        <taxon>Eurotatoria</taxon>
        <taxon>Bdelloidea</taxon>
        <taxon>Adinetida</taxon>
        <taxon>Adinetidae</taxon>
        <taxon>Adineta</taxon>
    </lineage>
</organism>